<comment type="subunit">
    <text evidence="6">Forms a heterotrimer with H2A.Z-H2B, stabilizing the association of the histone dimer. Also, with a lower affinity, forms a heterotrimer with H2A-H2B.</text>
</comment>
<proteinExistence type="inferred from homology"/>
<comment type="subcellular location">
    <subcellularLocation>
        <location evidence="2">Nucleus</location>
    </subcellularLocation>
</comment>
<dbReference type="InterPro" id="IPR019098">
    <property type="entry name" value="Histone_chaperone_domain_CHZ"/>
</dbReference>
<comment type="function">
    <text evidence="1">Forms a chaperone-bound H2A.Z-H2B complex that acts as a source for SWR1 complex-dependent H2A to H2A.Z histone replacement in chromatin.</text>
</comment>
<reference evidence="9" key="1">
    <citation type="journal article" date="2020" name="Stud. Mycol.">
        <title>101 Dothideomycetes genomes: a test case for predicting lifestyles and emergence of pathogens.</title>
        <authorList>
            <person name="Haridas S."/>
            <person name="Albert R."/>
            <person name="Binder M."/>
            <person name="Bloem J."/>
            <person name="Labutti K."/>
            <person name="Salamov A."/>
            <person name="Andreopoulos B."/>
            <person name="Baker S."/>
            <person name="Barry K."/>
            <person name="Bills G."/>
            <person name="Bluhm B."/>
            <person name="Cannon C."/>
            <person name="Castanera R."/>
            <person name="Culley D."/>
            <person name="Daum C."/>
            <person name="Ezra D."/>
            <person name="Gonzalez J."/>
            <person name="Henrissat B."/>
            <person name="Kuo A."/>
            <person name="Liang C."/>
            <person name="Lipzen A."/>
            <person name="Lutzoni F."/>
            <person name="Magnuson J."/>
            <person name="Mondo S."/>
            <person name="Nolan M."/>
            <person name="Ohm R."/>
            <person name="Pangilinan J."/>
            <person name="Park H.-J."/>
            <person name="Ramirez L."/>
            <person name="Alfaro M."/>
            <person name="Sun H."/>
            <person name="Tritt A."/>
            <person name="Yoshinaga Y."/>
            <person name="Zwiers L.-H."/>
            <person name="Turgeon B."/>
            <person name="Goodwin S."/>
            <person name="Spatafora J."/>
            <person name="Crous P."/>
            <person name="Grigoriev I."/>
        </authorList>
    </citation>
    <scope>NUCLEOTIDE SEQUENCE</scope>
    <source>
        <strain evidence="9">CBS 122367</strain>
    </source>
</reference>
<evidence type="ECO:0000256" key="7">
    <source>
        <dbReference type="SAM" id="MobiDB-lite"/>
    </source>
</evidence>
<evidence type="ECO:0000259" key="8">
    <source>
        <dbReference type="SMART" id="SM01082"/>
    </source>
</evidence>
<feature type="compositionally biased region" description="Acidic residues" evidence="7">
    <location>
        <begin position="83"/>
        <end position="105"/>
    </location>
</feature>
<dbReference type="EMBL" id="MU005573">
    <property type="protein sequence ID" value="KAF2688673.1"/>
    <property type="molecule type" value="Genomic_DNA"/>
</dbReference>
<keyword evidence="4" id="KW-0143">Chaperone</keyword>
<feature type="compositionally biased region" description="Acidic residues" evidence="7">
    <location>
        <begin position="29"/>
        <end position="58"/>
    </location>
</feature>
<dbReference type="Proteomes" id="UP000799291">
    <property type="component" value="Unassembled WGS sequence"/>
</dbReference>
<gene>
    <name evidence="9" type="ORF">K458DRAFT_428199</name>
</gene>
<dbReference type="Pfam" id="PF09649">
    <property type="entry name" value="CHZ"/>
    <property type="match status" value="1"/>
</dbReference>
<keyword evidence="5" id="KW-0539">Nucleus</keyword>
<feature type="compositionally biased region" description="Basic and acidic residues" evidence="7">
    <location>
        <begin position="1"/>
        <end position="11"/>
    </location>
</feature>
<evidence type="ECO:0000256" key="3">
    <source>
        <dbReference type="ARBA" id="ARBA00008057"/>
    </source>
</evidence>
<feature type="region of interest" description="Disordered" evidence="7">
    <location>
        <begin position="1"/>
        <end position="105"/>
    </location>
</feature>
<dbReference type="GO" id="GO:0005634">
    <property type="term" value="C:nucleus"/>
    <property type="evidence" value="ECO:0007669"/>
    <property type="project" value="UniProtKB-SubCell"/>
</dbReference>
<accession>A0A6G1JEV6</accession>
<dbReference type="OrthoDB" id="2148987at2759"/>
<evidence type="ECO:0000313" key="9">
    <source>
        <dbReference type="EMBL" id="KAF2688673.1"/>
    </source>
</evidence>
<sequence length="105" mass="11480">MSAQPEDHQMEGVEQPTVADKGKGKATEIPEESAEEESSDESGAEGEGAEDVDEDTMAEIDTSNIVGKRTRGKNIDFAKAAEELPEDEDEDEDEDFNDPDDEMKD</sequence>
<name>A0A6G1JEV6_9PLEO</name>
<evidence type="ECO:0000256" key="6">
    <source>
        <dbReference type="ARBA" id="ARBA00025877"/>
    </source>
</evidence>
<comment type="similarity">
    <text evidence="3">Belongs to the CHZ1 family.</text>
</comment>
<evidence type="ECO:0000256" key="1">
    <source>
        <dbReference type="ARBA" id="ARBA00002212"/>
    </source>
</evidence>
<organism evidence="9 10">
    <name type="scientific">Lentithecium fluviatile CBS 122367</name>
    <dbReference type="NCBI Taxonomy" id="1168545"/>
    <lineage>
        <taxon>Eukaryota</taxon>
        <taxon>Fungi</taxon>
        <taxon>Dikarya</taxon>
        <taxon>Ascomycota</taxon>
        <taxon>Pezizomycotina</taxon>
        <taxon>Dothideomycetes</taxon>
        <taxon>Pleosporomycetidae</taxon>
        <taxon>Pleosporales</taxon>
        <taxon>Massarineae</taxon>
        <taxon>Lentitheciaceae</taxon>
        <taxon>Lentithecium</taxon>
    </lineage>
</organism>
<evidence type="ECO:0000313" key="10">
    <source>
        <dbReference type="Proteomes" id="UP000799291"/>
    </source>
</evidence>
<feature type="domain" description="Histone chaperone" evidence="8">
    <location>
        <begin position="51"/>
        <end position="86"/>
    </location>
</feature>
<keyword evidence="10" id="KW-1185">Reference proteome</keyword>
<evidence type="ECO:0000256" key="2">
    <source>
        <dbReference type="ARBA" id="ARBA00004123"/>
    </source>
</evidence>
<evidence type="ECO:0000256" key="4">
    <source>
        <dbReference type="ARBA" id="ARBA00023186"/>
    </source>
</evidence>
<dbReference type="AlphaFoldDB" id="A0A6G1JEV6"/>
<protein>
    <recommendedName>
        <fullName evidence="8">Histone chaperone domain-containing protein</fullName>
    </recommendedName>
</protein>
<evidence type="ECO:0000256" key="5">
    <source>
        <dbReference type="ARBA" id="ARBA00023242"/>
    </source>
</evidence>
<feature type="compositionally biased region" description="Basic and acidic residues" evidence="7">
    <location>
        <begin position="73"/>
        <end position="82"/>
    </location>
</feature>
<dbReference type="SMART" id="SM01082">
    <property type="entry name" value="CHZ"/>
    <property type="match status" value="1"/>
</dbReference>